<evidence type="ECO:0000256" key="7">
    <source>
        <dbReference type="RuleBase" id="RU363032"/>
    </source>
</evidence>
<keyword evidence="2 7" id="KW-0813">Transport</keyword>
<dbReference type="InterPro" id="IPR051393">
    <property type="entry name" value="ABC_transporter_permease"/>
</dbReference>
<dbReference type="Gene3D" id="1.10.3720.10">
    <property type="entry name" value="MetI-like"/>
    <property type="match status" value="1"/>
</dbReference>
<dbReference type="EMBL" id="ACCL02000031">
    <property type="protein sequence ID" value="EET58491.1"/>
    <property type="molecule type" value="Genomic_DNA"/>
</dbReference>
<evidence type="ECO:0000256" key="1">
    <source>
        <dbReference type="ARBA" id="ARBA00004651"/>
    </source>
</evidence>
<dbReference type="PANTHER" id="PTHR30193">
    <property type="entry name" value="ABC TRANSPORTER PERMEASE PROTEIN"/>
    <property type="match status" value="1"/>
</dbReference>
<dbReference type="PROSITE" id="PS50928">
    <property type="entry name" value="ABC_TM1"/>
    <property type="match status" value="1"/>
</dbReference>
<feature type="transmembrane region" description="Helical" evidence="7">
    <location>
        <begin position="103"/>
        <end position="124"/>
    </location>
</feature>
<organism evidence="9 10">
    <name type="scientific">Marvinbryantia formatexigens DSM 14469</name>
    <dbReference type="NCBI Taxonomy" id="478749"/>
    <lineage>
        <taxon>Bacteria</taxon>
        <taxon>Bacillati</taxon>
        <taxon>Bacillota</taxon>
        <taxon>Clostridia</taxon>
        <taxon>Lachnospirales</taxon>
        <taxon>Lachnospiraceae</taxon>
        <taxon>Marvinbryantia</taxon>
    </lineage>
</organism>
<dbReference type="eggNOG" id="COG1175">
    <property type="taxonomic scope" value="Bacteria"/>
</dbReference>
<evidence type="ECO:0000256" key="3">
    <source>
        <dbReference type="ARBA" id="ARBA00022475"/>
    </source>
</evidence>
<comment type="similarity">
    <text evidence="7">Belongs to the binding-protein-dependent transport system permease family.</text>
</comment>
<dbReference type="AlphaFoldDB" id="C6LLM7"/>
<keyword evidence="3" id="KW-1003">Cell membrane</keyword>
<dbReference type="PANTHER" id="PTHR30193:SF37">
    <property type="entry name" value="INNER MEMBRANE ABC TRANSPORTER PERMEASE PROTEIN YCJO"/>
    <property type="match status" value="1"/>
</dbReference>
<feature type="transmembrane region" description="Helical" evidence="7">
    <location>
        <begin position="209"/>
        <end position="229"/>
    </location>
</feature>
<proteinExistence type="inferred from homology"/>
<evidence type="ECO:0000256" key="6">
    <source>
        <dbReference type="ARBA" id="ARBA00023136"/>
    </source>
</evidence>
<comment type="subcellular location">
    <subcellularLocation>
        <location evidence="1 7">Cell membrane</location>
        <topology evidence="1 7">Multi-pass membrane protein</topology>
    </subcellularLocation>
</comment>
<evidence type="ECO:0000256" key="4">
    <source>
        <dbReference type="ARBA" id="ARBA00022692"/>
    </source>
</evidence>
<accession>C6LLM7</accession>
<dbReference type="Proteomes" id="UP000005561">
    <property type="component" value="Unassembled WGS sequence"/>
</dbReference>
<dbReference type="OrthoDB" id="1936922at2"/>
<protein>
    <submittedName>
        <fullName evidence="9">ABC transporter, permease protein</fullName>
    </submittedName>
</protein>
<keyword evidence="4 7" id="KW-0812">Transmembrane</keyword>
<evidence type="ECO:0000256" key="2">
    <source>
        <dbReference type="ARBA" id="ARBA00022448"/>
    </source>
</evidence>
<comment type="caution">
    <text evidence="9">The sequence shown here is derived from an EMBL/GenBank/DDBJ whole genome shotgun (WGS) entry which is preliminary data.</text>
</comment>
<name>C6LLM7_9FIRM</name>
<sequence>MKQKNRKKQLEPYLLILPGLLIFTVFFVIPVMTTFVYSFTNYDGFQPKLNFVGWKNYINIFTNDKKFWASIVNNIKLVLCYNTIGLFISVSLALVLNKIRFKNFYRACFFIPVVMSTVAIGYTWSFMFDPTNGIFSAISKLLGLPVVDFLGNYKLALYAVIFVDIWKGQGNNMIILLAGLQSIPADVYESARIDGATTWQQIRYITLPLLKPTISVVILLTTIGCIKAFDLTYVMTKGGPFNSSELMTVRIFNEAFGGSAHYYGYASAESTILFVLVLIVSLIQLKVTREKEA</sequence>
<keyword evidence="6 7" id="KW-0472">Membrane</keyword>
<feature type="transmembrane region" description="Helical" evidence="7">
    <location>
        <begin position="12"/>
        <end position="39"/>
    </location>
</feature>
<dbReference type="Pfam" id="PF00528">
    <property type="entry name" value="BPD_transp_1"/>
    <property type="match status" value="1"/>
</dbReference>
<dbReference type="GO" id="GO:0055085">
    <property type="term" value="P:transmembrane transport"/>
    <property type="evidence" value="ECO:0007669"/>
    <property type="project" value="InterPro"/>
</dbReference>
<evidence type="ECO:0000313" key="10">
    <source>
        <dbReference type="Proteomes" id="UP000005561"/>
    </source>
</evidence>
<keyword evidence="5 7" id="KW-1133">Transmembrane helix</keyword>
<dbReference type="SUPFAM" id="SSF160964">
    <property type="entry name" value="MalF N-terminal region-like"/>
    <property type="match status" value="1"/>
</dbReference>
<dbReference type="GO" id="GO:0005886">
    <property type="term" value="C:plasma membrane"/>
    <property type="evidence" value="ECO:0007669"/>
    <property type="project" value="UniProtKB-SubCell"/>
</dbReference>
<evidence type="ECO:0000259" key="8">
    <source>
        <dbReference type="PROSITE" id="PS50928"/>
    </source>
</evidence>
<dbReference type="RefSeq" id="WP_006864328.1">
    <property type="nucleotide sequence ID" value="NZ_ACCL02000031.1"/>
</dbReference>
<dbReference type="SUPFAM" id="SSF161098">
    <property type="entry name" value="MetI-like"/>
    <property type="match status" value="1"/>
</dbReference>
<reference evidence="9" key="1">
    <citation type="submission" date="2009-07" db="EMBL/GenBank/DDBJ databases">
        <authorList>
            <person name="Weinstock G."/>
            <person name="Sodergren E."/>
            <person name="Clifton S."/>
            <person name="Fulton L."/>
            <person name="Fulton B."/>
            <person name="Courtney L."/>
            <person name="Fronick C."/>
            <person name="Harrison M."/>
            <person name="Strong C."/>
            <person name="Farmer C."/>
            <person name="Delahaunty K."/>
            <person name="Markovic C."/>
            <person name="Hall O."/>
            <person name="Minx P."/>
            <person name="Tomlinson C."/>
            <person name="Mitreva M."/>
            <person name="Nelson J."/>
            <person name="Hou S."/>
            <person name="Wollam A."/>
            <person name="Pepin K.H."/>
            <person name="Johnson M."/>
            <person name="Bhonagiri V."/>
            <person name="Nash W.E."/>
            <person name="Warren W."/>
            <person name="Chinwalla A."/>
            <person name="Mardis E.R."/>
            <person name="Wilson R.K."/>
        </authorList>
    </citation>
    <scope>NUCLEOTIDE SEQUENCE [LARGE SCALE GENOMIC DNA]</scope>
    <source>
        <strain evidence="9">DSM 14469</strain>
    </source>
</reference>
<evidence type="ECO:0000313" key="9">
    <source>
        <dbReference type="EMBL" id="EET58491.1"/>
    </source>
</evidence>
<dbReference type="CDD" id="cd06261">
    <property type="entry name" value="TM_PBP2"/>
    <property type="match status" value="1"/>
</dbReference>
<feature type="transmembrane region" description="Helical" evidence="7">
    <location>
        <begin position="144"/>
        <end position="166"/>
    </location>
</feature>
<feature type="transmembrane region" description="Helical" evidence="7">
    <location>
        <begin position="75"/>
        <end position="96"/>
    </location>
</feature>
<keyword evidence="10" id="KW-1185">Reference proteome</keyword>
<dbReference type="InterPro" id="IPR035906">
    <property type="entry name" value="MetI-like_sf"/>
</dbReference>
<dbReference type="STRING" id="168384.SAMN05660368_03953"/>
<dbReference type="InterPro" id="IPR000515">
    <property type="entry name" value="MetI-like"/>
</dbReference>
<gene>
    <name evidence="9" type="ORF">BRYFOR_09575</name>
</gene>
<evidence type="ECO:0000256" key="5">
    <source>
        <dbReference type="ARBA" id="ARBA00022989"/>
    </source>
</evidence>
<feature type="transmembrane region" description="Helical" evidence="7">
    <location>
        <begin position="262"/>
        <end position="283"/>
    </location>
</feature>
<feature type="domain" description="ABC transmembrane type-1" evidence="8">
    <location>
        <begin position="71"/>
        <end position="284"/>
    </location>
</feature>